<dbReference type="InterPro" id="IPR002068">
    <property type="entry name" value="A-crystallin/Hsp20_dom"/>
</dbReference>
<accession>A0A6B3LBP2</accession>
<name>A0A6B3LBP2_9BACT</name>
<comment type="similarity">
    <text evidence="1 2">Belongs to the small heat shock protein (HSP20) family.</text>
</comment>
<dbReference type="Gene3D" id="2.60.40.790">
    <property type="match status" value="1"/>
</dbReference>
<dbReference type="Proteomes" id="UP000475117">
    <property type="component" value="Chromosome"/>
</dbReference>
<evidence type="ECO:0000313" key="4">
    <source>
        <dbReference type="Proteomes" id="UP000475117"/>
    </source>
</evidence>
<dbReference type="PROSITE" id="PS01031">
    <property type="entry name" value="SHSP"/>
    <property type="match status" value="1"/>
</dbReference>
<dbReference type="EMBL" id="CP066776">
    <property type="protein sequence ID" value="QQL45340.1"/>
    <property type="molecule type" value="Genomic_DNA"/>
</dbReference>
<gene>
    <name evidence="3" type="ORF">G3M56_001755</name>
</gene>
<dbReference type="KEGG" id="soa:G3M56_001755"/>
<dbReference type="Pfam" id="PF00011">
    <property type="entry name" value="HSP20"/>
    <property type="match status" value="1"/>
</dbReference>
<dbReference type="CDD" id="cd06464">
    <property type="entry name" value="ACD_sHsps-like"/>
    <property type="match status" value="1"/>
</dbReference>
<dbReference type="PANTHER" id="PTHR11527">
    <property type="entry name" value="HEAT-SHOCK PROTEIN 20 FAMILY MEMBER"/>
    <property type="match status" value="1"/>
</dbReference>
<proteinExistence type="inferred from homology"/>
<dbReference type="InterPro" id="IPR031107">
    <property type="entry name" value="Small_HSP"/>
</dbReference>
<dbReference type="AlphaFoldDB" id="A0A6B3LBP2"/>
<evidence type="ECO:0000256" key="2">
    <source>
        <dbReference type="RuleBase" id="RU003616"/>
    </source>
</evidence>
<sequence>MSTCTLTKPEQETAAALPTVRPPYNTKRLDDALEVGIALPGVAKEDVSVNFDKGVLSVEASRRFEAPGDQMFVHREIDDTRYVLNLRVSDQLDTDRVSAALENGILALRIPLREETKPRKIEIS</sequence>
<organism evidence="3 4">
    <name type="scientific">Sulfuriroseicoccus oceanibius</name>
    <dbReference type="NCBI Taxonomy" id="2707525"/>
    <lineage>
        <taxon>Bacteria</taxon>
        <taxon>Pseudomonadati</taxon>
        <taxon>Verrucomicrobiota</taxon>
        <taxon>Verrucomicrobiia</taxon>
        <taxon>Verrucomicrobiales</taxon>
        <taxon>Verrucomicrobiaceae</taxon>
        <taxon>Sulfuriroseicoccus</taxon>
    </lineage>
</organism>
<protein>
    <submittedName>
        <fullName evidence="3">Hsp20/alpha crystallin family protein</fullName>
    </submittedName>
</protein>
<dbReference type="RefSeq" id="WP_164363834.1">
    <property type="nucleotide sequence ID" value="NZ_CP066776.1"/>
</dbReference>
<evidence type="ECO:0000313" key="3">
    <source>
        <dbReference type="EMBL" id="QQL45340.1"/>
    </source>
</evidence>
<keyword evidence="4" id="KW-1185">Reference proteome</keyword>
<dbReference type="InterPro" id="IPR008978">
    <property type="entry name" value="HSP20-like_chaperone"/>
</dbReference>
<evidence type="ECO:0000256" key="1">
    <source>
        <dbReference type="PROSITE-ProRule" id="PRU00285"/>
    </source>
</evidence>
<reference evidence="3 4" key="1">
    <citation type="submission" date="2020-12" db="EMBL/GenBank/DDBJ databases">
        <title>Sulforoseuscoccus oceanibium gen. nov., sp. nov., a representative of the phylum Verrucomicrobia with special cytoplasmic membrane, and proposal of Sulforoseuscoccusaceae fam. nov.</title>
        <authorList>
            <person name="Xi F."/>
        </authorList>
    </citation>
    <scope>NUCLEOTIDE SEQUENCE [LARGE SCALE GENOMIC DNA]</scope>
    <source>
        <strain evidence="3 4">T37</strain>
    </source>
</reference>
<dbReference type="SUPFAM" id="SSF49764">
    <property type="entry name" value="HSP20-like chaperones"/>
    <property type="match status" value="1"/>
</dbReference>